<evidence type="ECO:0000256" key="1">
    <source>
        <dbReference type="SAM" id="MobiDB-lite"/>
    </source>
</evidence>
<evidence type="ECO:0000313" key="5">
    <source>
        <dbReference type="Proteomes" id="UP001611548"/>
    </source>
</evidence>
<gene>
    <name evidence="4" type="ORF">ACH429_12675</name>
</gene>
<evidence type="ECO:0000313" key="4">
    <source>
        <dbReference type="EMBL" id="MFI1964948.1"/>
    </source>
</evidence>
<keyword evidence="2" id="KW-1133">Transmembrane helix</keyword>
<evidence type="ECO:0008006" key="6">
    <source>
        <dbReference type="Google" id="ProtNLM"/>
    </source>
</evidence>
<feature type="chain" id="PRO_5047188750" description="Lipoprotein" evidence="3">
    <location>
        <begin position="34"/>
        <end position="183"/>
    </location>
</feature>
<keyword evidence="5" id="KW-1185">Reference proteome</keyword>
<sequence length="183" mass="18106">MRAGRIRAAVLLAGAGLGLAGAGLGLAAPAALAAPDPNITSFGFDISPKSVKPGGSVTLHVTECDRGATASSGVFDTVRLRPSDGGEHSGTARVDEDARPGAVYDVTFTCGKEAGTTSLKILDRHGSGTGPTSPDRPGKGTRGGLGGSVTEANPAQIAGGATLLALAVSGVVISLRRRRAHDG</sequence>
<organism evidence="4 5">
    <name type="scientific">Streptomyces pathocidini</name>
    <dbReference type="NCBI Taxonomy" id="1650571"/>
    <lineage>
        <taxon>Bacteria</taxon>
        <taxon>Bacillati</taxon>
        <taxon>Actinomycetota</taxon>
        <taxon>Actinomycetes</taxon>
        <taxon>Kitasatosporales</taxon>
        <taxon>Streptomycetaceae</taxon>
        <taxon>Streptomyces</taxon>
    </lineage>
</organism>
<evidence type="ECO:0000256" key="3">
    <source>
        <dbReference type="SAM" id="SignalP"/>
    </source>
</evidence>
<accession>A0ABW7UW67</accession>
<feature type="region of interest" description="Disordered" evidence="1">
    <location>
        <begin position="119"/>
        <end position="151"/>
    </location>
</feature>
<feature type="transmembrane region" description="Helical" evidence="2">
    <location>
        <begin position="157"/>
        <end position="175"/>
    </location>
</feature>
<proteinExistence type="predicted"/>
<comment type="caution">
    <text evidence="4">The sequence shown here is derived from an EMBL/GenBank/DDBJ whole genome shotgun (WGS) entry which is preliminary data.</text>
</comment>
<dbReference type="EMBL" id="JBIRWE010000004">
    <property type="protein sequence ID" value="MFI1964948.1"/>
    <property type="molecule type" value="Genomic_DNA"/>
</dbReference>
<protein>
    <recommendedName>
        <fullName evidence="6">Lipoprotein</fullName>
    </recommendedName>
</protein>
<keyword evidence="3" id="KW-0732">Signal</keyword>
<dbReference type="RefSeq" id="WP_079100957.1">
    <property type="nucleotide sequence ID" value="NZ_JBIRWE010000004.1"/>
</dbReference>
<keyword evidence="2" id="KW-0472">Membrane</keyword>
<feature type="signal peptide" evidence="3">
    <location>
        <begin position="1"/>
        <end position="33"/>
    </location>
</feature>
<reference evidence="4 5" key="1">
    <citation type="submission" date="2024-10" db="EMBL/GenBank/DDBJ databases">
        <title>The Natural Products Discovery Center: Release of the First 8490 Sequenced Strains for Exploring Actinobacteria Biosynthetic Diversity.</title>
        <authorList>
            <person name="Kalkreuter E."/>
            <person name="Kautsar S.A."/>
            <person name="Yang D."/>
            <person name="Bader C.D."/>
            <person name="Teijaro C.N."/>
            <person name="Fluegel L."/>
            <person name="Davis C.M."/>
            <person name="Simpson J.R."/>
            <person name="Lauterbach L."/>
            <person name="Steele A.D."/>
            <person name="Gui C."/>
            <person name="Meng S."/>
            <person name="Li G."/>
            <person name="Viehrig K."/>
            <person name="Ye F."/>
            <person name="Su P."/>
            <person name="Kiefer A.F."/>
            <person name="Nichols A."/>
            <person name="Cepeda A.J."/>
            <person name="Yan W."/>
            <person name="Fan B."/>
            <person name="Jiang Y."/>
            <person name="Adhikari A."/>
            <person name="Zheng C.-J."/>
            <person name="Schuster L."/>
            <person name="Cowan T.M."/>
            <person name="Smanski M.J."/>
            <person name="Chevrette M.G."/>
            <person name="De Carvalho L.P.S."/>
            <person name="Shen B."/>
        </authorList>
    </citation>
    <scope>NUCLEOTIDE SEQUENCE [LARGE SCALE GENOMIC DNA]</scope>
    <source>
        <strain evidence="4 5">NPDC020327</strain>
    </source>
</reference>
<dbReference type="Proteomes" id="UP001611548">
    <property type="component" value="Unassembled WGS sequence"/>
</dbReference>
<keyword evidence="2" id="KW-0812">Transmembrane</keyword>
<name>A0ABW7UW67_9ACTN</name>
<evidence type="ECO:0000256" key="2">
    <source>
        <dbReference type="SAM" id="Phobius"/>
    </source>
</evidence>